<proteinExistence type="predicted"/>
<gene>
    <name evidence="1" type="ORF">METZ01_LOCUS405699</name>
</gene>
<name>A0A382W3I4_9ZZZZ</name>
<protein>
    <submittedName>
        <fullName evidence="1">Uncharacterized protein</fullName>
    </submittedName>
</protein>
<accession>A0A382W3I4</accession>
<evidence type="ECO:0000313" key="1">
    <source>
        <dbReference type="EMBL" id="SVD52845.1"/>
    </source>
</evidence>
<feature type="non-terminal residue" evidence="1">
    <location>
        <position position="95"/>
    </location>
</feature>
<reference evidence="1" key="1">
    <citation type="submission" date="2018-05" db="EMBL/GenBank/DDBJ databases">
        <authorList>
            <person name="Lanie J.A."/>
            <person name="Ng W.-L."/>
            <person name="Kazmierczak K.M."/>
            <person name="Andrzejewski T.M."/>
            <person name="Davidsen T.M."/>
            <person name="Wayne K.J."/>
            <person name="Tettelin H."/>
            <person name="Glass J.I."/>
            <person name="Rusch D."/>
            <person name="Podicherti R."/>
            <person name="Tsui H.-C.T."/>
            <person name="Winkler M.E."/>
        </authorList>
    </citation>
    <scope>NUCLEOTIDE SEQUENCE</scope>
</reference>
<sequence length="95" mass="10626">VAQINIGLSKSLYTRGLQCEKSLWLKKYNPEVLTPPDAQLQAVFETGNLVGDKACELFPEGKEVPYEGKNHAKNIELTQKLLSEGVKNIYEATFE</sequence>
<organism evidence="1">
    <name type="scientific">marine metagenome</name>
    <dbReference type="NCBI Taxonomy" id="408172"/>
    <lineage>
        <taxon>unclassified sequences</taxon>
        <taxon>metagenomes</taxon>
        <taxon>ecological metagenomes</taxon>
    </lineage>
</organism>
<dbReference type="EMBL" id="UINC01156432">
    <property type="protein sequence ID" value="SVD52845.1"/>
    <property type="molecule type" value="Genomic_DNA"/>
</dbReference>
<feature type="non-terminal residue" evidence="1">
    <location>
        <position position="1"/>
    </location>
</feature>
<dbReference type="AlphaFoldDB" id="A0A382W3I4"/>